<proteinExistence type="predicted"/>
<reference evidence="9 10" key="1">
    <citation type="journal article" date="2018" name="BMC Genomics">
        <title>Genomic evidence for intraspecific hybridization in a clonal and extremely halotolerant yeast.</title>
        <authorList>
            <person name="Gostincar C."/>
            <person name="Stajich J.E."/>
            <person name="Zupancic J."/>
            <person name="Zalar P."/>
            <person name="Gunde-Cimerman N."/>
        </authorList>
    </citation>
    <scope>NUCLEOTIDE SEQUENCE [LARGE SCALE GENOMIC DNA]</scope>
    <source>
        <strain evidence="9 10">EXF-562</strain>
    </source>
</reference>
<evidence type="ECO:0000256" key="7">
    <source>
        <dbReference type="SAM" id="MobiDB-lite"/>
    </source>
</evidence>
<sequence>MEDSPNSDILSNMAGMAPTSSVLGPGQHNSSDYGFGGPPNYSIDSMLQPRPNAPAHTPGAPAMAGSMQQNLGSGMNSGMMSSPSMNTAGSAMQHGLPDGMTATSGHDHRLSMSSNGPYSGLERNNSLAGSDTASPTTQGRGGIGGNAFTNDSNDSSNPTNQSNTSQPNDSQASVPPPWSELKTKAGKERKRLPLACIACRRKKIRCSGEKPACKHCLRSRIPCVYKVTTRKAAPRTDYMAMLDRRLRRMEERVIKILPKEEQAVVSSTGRAQVRPPLPPAPPKPPSGTKKRGADQAFGDELEEWANPPEPEKHVNDVDDEQQQSTAENEPLQAHEAEEQNLLREGADKLPPKELQEHLTEVFFDYVYGQSYHLLHKPSFTRKLAQGTVPPVLMLAVCGISARFSNHPALRTEPAFLRGESWASAAREIALRRYDTPNITILIVYLILGLHEFGTCQGGRSWMFGGMAQRMAYALQLHKDLDHDPKLRRSSEGKNGEGDLTFTDREIRRRTMWSCFIMDRFNSSGTDRPIFVAEQYIRAQLPIRENYFQMEITGPTEDLNGNVSNPVGPNTGQVSDAKANMGVAAYLIRIVAIWGKLVHYLNLGGKDRDTKPMWEDGSIFQTIRKDTEDWKESLPDGLKYTTENLENFVSDKMANQFLFMHIVYNQTILFSNRFALPTPGIRTHLPKDMPQEFIQSASTAALEAANTISALVHESMDHLVVAPFAGYCAFFSSTVHIYGAFSQNVQLEATSKQNLAWNVKYLTRMKKYWGMFHFVTENLRELYRRHADAARLGTASRPGAGGEEGDEKEIFQYGDWFDRYPHGVSGTDYEEPVKEEVKREPGADAVLGQKSDLQTVEEFFSKLSPPSRSAQMQGQQTAAQRKYSTKKRRASKSAAANANGSSQGRGAQQQQRQRQQQPQQQQMSQDQQQQENLQNTQHSFGSQQMQQGHMIHDLAHLDAMNHQQAGFTPGFQPAQNPLYSGPPQQLLTQLDRQMVMDSYAGLDQLSQRYRLQQALNNQQQQNMPDGAGGGGNFHDPFNLDAFSNYAPPNSTGAGTNNNGGGPGGFWGDPSTAWFMPFNMEPPSVGDDSNLFANTGNASFDWANFGAGLPGDMSALSAAQQHQPSSSTGLSPHPSAAEVAGAQQHQQAHQQHDPTLSSTPGAGVMDGF</sequence>
<organism evidence="9 10">
    <name type="scientific">Hortaea werneckii</name>
    <name type="common">Black yeast</name>
    <name type="synonym">Cladosporium werneckii</name>
    <dbReference type="NCBI Taxonomy" id="91943"/>
    <lineage>
        <taxon>Eukaryota</taxon>
        <taxon>Fungi</taxon>
        <taxon>Dikarya</taxon>
        <taxon>Ascomycota</taxon>
        <taxon>Pezizomycotina</taxon>
        <taxon>Dothideomycetes</taxon>
        <taxon>Dothideomycetidae</taxon>
        <taxon>Mycosphaerellales</taxon>
        <taxon>Teratosphaeriaceae</taxon>
        <taxon>Hortaea</taxon>
    </lineage>
</organism>
<feature type="region of interest" description="Disordered" evidence="7">
    <location>
        <begin position="823"/>
        <end position="945"/>
    </location>
</feature>
<protein>
    <recommendedName>
        <fullName evidence="8">Zn(2)-C6 fungal-type domain-containing protein</fullName>
    </recommendedName>
</protein>
<feature type="compositionally biased region" description="Polar residues" evidence="7">
    <location>
        <begin position="111"/>
        <end position="138"/>
    </location>
</feature>
<feature type="region of interest" description="Disordered" evidence="7">
    <location>
        <begin position="262"/>
        <end position="334"/>
    </location>
</feature>
<dbReference type="PANTHER" id="PTHR47338:SF27">
    <property type="entry name" value="ZN(II)2CYS6 TRANSCRIPTION FACTOR (EUROFUNG)"/>
    <property type="match status" value="1"/>
</dbReference>
<comment type="subcellular location">
    <subcellularLocation>
        <location evidence="1">Nucleus</location>
    </subcellularLocation>
</comment>
<dbReference type="SMART" id="SM00066">
    <property type="entry name" value="GAL4"/>
    <property type="match status" value="1"/>
</dbReference>
<evidence type="ECO:0000256" key="5">
    <source>
        <dbReference type="ARBA" id="ARBA00023163"/>
    </source>
</evidence>
<evidence type="ECO:0000259" key="8">
    <source>
        <dbReference type="PROSITE" id="PS50048"/>
    </source>
</evidence>
<comment type="caution">
    <text evidence="9">The sequence shown here is derived from an EMBL/GenBank/DDBJ whole genome shotgun (WGS) entry which is preliminary data.</text>
</comment>
<evidence type="ECO:0000313" key="9">
    <source>
        <dbReference type="EMBL" id="RMZ08483.1"/>
    </source>
</evidence>
<evidence type="ECO:0000256" key="4">
    <source>
        <dbReference type="ARBA" id="ARBA00023026"/>
    </source>
</evidence>
<dbReference type="AlphaFoldDB" id="A0A3M7H5G8"/>
<dbReference type="PANTHER" id="PTHR47338">
    <property type="entry name" value="ZN(II)2CYS6 TRANSCRIPTION FACTOR (EUROFUNG)-RELATED"/>
    <property type="match status" value="1"/>
</dbReference>
<dbReference type="GO" id="GO:0008270">
    <property type="term" value="F:zinc ion binding"/>
    <property type="evidence" value="ECO:0007669"/>
    <property type="project" value="InterPro"/>
</dbReference>
<dbReference type="InterPro" id="IPR036864">
    <property type="entry name" value="Zn2-C6_fun-type_DNA-bd_sf"/>
</dbReference>
<dbReference type="CDD" id="cd00067">
    <property type="entry name" value="GAL4"/>
    <property type="match status" value="1"/>
</dbReference>
<feature type="domain" description="Zn(2)-C6 fungal-type" evidence="8">
    <location>
        <begin position="195"/>
        <end position="225"/>
    </location>
</feature>
<evidence type="ECO:0000256" key="2">
    <source>
        <dbReference type="ARBA" id="ARBA00022723"/>
    </source>
</evidence>
<dbReference type="PRINTS" id="PR00755">
    <property type="entry name" value="AFLATOXINBRP"/>
</dbReference>
<keyword evidence="4" id="KW-0843">Virulence</keyword>
<dbReference type="EMBL" id="QWIS01000085">
    <property type="protein sequence ID" value="RMZ08483.1"/>
    <property type="molecule type" value="Genomic_DNA"/>
</dbReference>
<dbReference type="Pfam" id="PF04082">
    <property type="entry name" value="Fungal_trans"/>
    <property type="match status" value="1"/>
</dbReference>
<keyword evidence="6" id="KW-0539">Nucleus</keyword>
<dbReference type="VEuPathDB" id="FungiDB:BTJ68_03423"/>
<dbReference type="GO" id="GO:0005634">
    <property type="term" value="C:nucleus"/>
    <property type="evidence" value="ECO:0007669"/>
    <property type="project" value="UniProtKB-SubCell"/>
</dbReference>
<dbReference type="InterPro" id="IPR007219">
    <property type="entry name" value="XnlR_reg_dom"/>
</dbReference>
<accession>A0A3M7H5G8</accession>
<dbReference type="Proteomes" id="UP000280598">
    <property type="component" value="Unassembled WGS sequence"/>
</dbReference>
<gene>
    <name evidence="9" type="ORF">D0860_04658</name>
</gene>
<feature type="compositionally biased region" description="Low complexity" evidence="7">
    <location>
        <begin position="70"/>
        <end position="86"/>
    </location>
</feature>
<dbReference type="GO" id="GO:0006351">
    <property type="term" value="P:DNA-templated transcription"/>
    <property type="evidence" value="ECO:0007669"/>
    <property type="project" value="InterPro"/>
</dbReference>
<evidence type="ECO:0000256" key="6">
    <source>
        <dbReference type="ARBA" id="ARBA00023242"/>
    </source>
</evidence>
<evidence type="ECO:0000256" key="1">
    <source>
        <dbReference type="ARBA" id="ARBA00004123"/>
    </source>
</evidence>
<dbReference type="Pfam" id="PF00172">
    <property type="entry name" value="Zn_clus"/>
    <property type="match status" value="1"/>
</dbReference>
<name>A0A3M7H5G8_HORWE</name>
<keyword evidence="3" id="KW-0805">Transcription regulation</keyword>
<feature type="compositionally biased region" description="Low complexity" evidence="7">
    <location>
        <begin position="1046"/>
        <end position="1055"/>
    </location>
</feature>
<evidence type="ECO:0000256" key="3">
    <source>
        <dbReference type="ARBA" id="ARBA00023015"/>
    </source>
</evidence>
<keyword evidence="2" id="KW-0479">Metal-binding</keyword>
<feature type="region of interest" description="Disordered" evidence="7">
    <location>
        <begin position="1114"/>
        <end position="1166"/>
    </location>
</feature>
<feature type="compositionally biased region" description="Gly residues" evidence="7">
    <location>
        <begin position="1056"/>
        <end position="1065"/>
    </location>
</feature>
<evidence type="ECO:0000313" key="10">
    <source>
        <dbReference type="Proteomes" id="UP000280598"/>
    </source>
</evidence>
<dbReference type="InterPro" id="IPR001138">
    <property type="entry name" value="Zn2Cys6_DnaBD"/>
</dbReference>
<feature type="compositionally biased region" description="Low complexity" evidence="7">
    <location>
        <begin position="891"/>
        <end position="936"/>
    </location>
</feature>
<feature type="compositionally biased region" description="Pro residues" evidence="7">
    <location>
        <begin position="275"/>
        <end position="285"/>
    </location>
</feature>
<feature type="compositionally biased region" description="Polar residues" evidence="7">
    <location>
        <begin position="863"/>
        <end position="878"/>
    </location>
</feature>
<feature type="compositionally biased region" description="Polar residues" evidence="7">
    <location>
        <begin position="1"/>
        <end position="10"/>
    </location>
</feature>
<feature type="compositionally biased region" description="Basic and acidic residues" evidence="7">
    <location>
        <begin position="830"/>
        <end position="841"/>
    </location>
</feature>
<dbReference type="SUPFAM" id="SSF57701">
    <property type="entry name" value="Zn2/Cys6 DNA-binding domain"/>
    <property type="match status" value="1"/>
</dbReference>
<dbReference type="GO" id="GO:0003677">
    <property type="term" value="F:DNA binding"/>
    <property type="evidence" value="ECO:0007669"/>
    <property type="project" value="InterPro"/>
</dbReference>
<feature type="compositionally biased region" description="Polar residues" evidence="7">
    <location>
        <begin position="18"/>
        <end position="32"/>
    </location>
</feature>
<dbReference type="Gene3D" id="4.10.240.10">
    <property type="entry name" value="Zn(2)-C6 fungal-type DNA-binding domain"/>
    <property type="match status" value="1"/>
</dbReference>
<feature type="region of interest" description="Disordered" evidence="7">
    <location>
        <begin position="1046"/>
        <end position="1066"/>
    </location>
</feature>
<dbReference type="CDD" id="cd12148">
    <property type="entry name" value="fungal_TF_MHR"/>
    <property type="match status" value="1"/>
</dbReference>
<dbReference type="InterPro" id="IPR050815">
    <property type="entry name" value="TF_fung"/>
</dbReference>
<feature type="region of interest" description="Disordered" evidence="7">
    <location>
        <begin position="1"/>
        <end position="186"/>
    </location>
</feature>
<dbReference type="PROSITE" id="PS50048">
    <property type="entry name" value="ZN2_CY6_FUNGAL_2"/>
    <property type="match status" value="1"/>
</dbReference>
<feature type="compositionally biased region" description="Polar residues" evidence="7">
    <location>
        <begin position="1115"/>
        <end position="1128"/>
    </location>
</feature>
<dbReference type="PROSITE" id="PS00463">
    <property type="entry name" value="ZN2_CY6_FUNGAL_1"/>
    <property type="match status" value="1"/>
</dbReference>
<keyword evidence="5" id="KW-0804">Transcription</keyword>
<dbReference type="SMART" id="SM00906">
    <property type="entry name" value="Fungal_trans"/>
    <property type="match status" value="1"/>
</dbReference>
<dbReference type="GO" id="GO:0000981">
    <property type="term" value="F:DNA-binding transcription factor activity, RNA polymerase II-specific"/>
    <property type="evidence" value="ECO:0007669"/>
    <property type="project" value="InterPro"/>
</dbReference>
<feature type="compositionally biased region" description="Low complexity" evidence="7">
    <location>
        <begin position="150"/>
        <end position="168"/>
    </location>
</feature>